<proteinExistence type="inferred from homology"/>
<sequence>MKTSSAAAIGLAAMLLAACSGESAGTGTASPPPPEVGVHTVSAETTQLSVTLPGRTASFRMAEVRPQVSGIIKERLFEEGEIVEVGTPLYKIDDALYQASYDSAVAALARAEATAVAATNREQRYSKLAKANGVSQQDYDDAAAAAQQARADVGVARAARDTAKINLDRTTITAPIDGTIGRSLVTDGALVTSGQAQELAVINMLDPIFVDLTQSSTELLRLKRKLANGELQTLENDQLSVTLTLEDGSTYDFDGALELTESTVTPETGSVVLRARFPNPDGLLIPGMFVRAGITEGTKVNAILVPQQSVTRDEKGNGITYVVKEDNSTEVRLVETERAIGDQWLIADGLEAGERIVYEGFQRIRPGTPVTPVEMASTVKEVKVSSNTPPAGAR</sequence>
<evidence type="ECO:0000313" key="9">
    <source>
        <dbReference type="Proteomes" id="UP001560685"/>
    </source>
</evidence>
<name>A0ABV3Z8K1_9PROT</name>
<comment type="similarity">
    <text evidence="2">Belongs to the membrane fusion protein (MFP) (TC 8.A.1) family.</text>
</comment>
<organism evidence="8 9">
    <name type="scientific">Hyphococcus lacteus</name>
    <dbReference type="NCBI Taxonomy" id="3143536"/>
    <lineage>
        <taxon>Bacteria</taxon>
        <taxon>Pseudomonadati</taxon>
        <taxon>Pseudomonadota</taxon>
        <taxon>Alphaproteobacteria</taxon>
        <taxon>Parvularculales</taxon>
        <taxon>Parvularculaceae</taxon>
        <taxon>Hyphococcus</taxon>
    </lineage>
</organism>
<keyword evidence="9" id="KW-1185">Reference proteome</keyword>
<evidence type="ECO:0000256" key="3">
    <source>
        <dbReference type="SAM" id="SignalP"/>
    </source>
</evidence>
<dbReference type="Gene3D" id="1.10.287.470">
    <property type="entry name" value="Helix hairpin bin"/>
    <property type="match status" value="1"/>
</dbReference>
<dbReference type="InterPro" id="IPR058624">
    <property type="entry name" value="MdtA-like_HH"/>
</dbReference>
<dbReference type="Pfam" id="PF25876">
    <property type="entry name" value="HH_MFP_RND"/>
    <property type="match status" value="1"/>
</dbReference>
<dbReference type="Proteomes" id="UP001560685">
    <property type="component" value="Unassembled WGS sequence"/>
</dbReference>
<protein>
    <submittedName>
        <fullName evidence="8">Efflux RND transporter periplasmic adaptor subunit</fullName>
    </submittedName>
</protein>
<dbReference type="PANTHER" id="PTHR30158:SF3">
    <property type="entry name" value="MULTIDRUG EFFLUX PUMP SUBUNIT ACRA-RELATED"/>
    <property type="match status" value="1"/>
</dbReference>
<evidence type="ECO:0000256" key="1">
    <source>
        <dbReference type="ARBA" id="ARBA00004196"/>
    </source>
</evidence>
<dbReference type="InterPro" id="IPR058627">
    <property type="entry name" value="MdtA-like_C"/>
</dbReference>
<dbReference type="Gene3D" id="2.40.420.20">
    <property type="match status" value="1"/>
</dbReference>
<feature type="domain" description="Multidrug resistance protein MdtA-like C-terminal permuted SH3" evidence="7">
    <location>
        <begin position="301"/>
        <end position="363"/>
    </location>
</feature>
<dbReference type="NCBIfam" id="TIGR01730">
    <property type="entry name" value="RND_mfp"/>
    <property type="match status" value="1"/>
</dbReference>
<accession>A0ABV3Z8K1</accession>
<reference evidence="8 9" key="1">
    <citation type="submission" date="2024-05" db="EMBL/GenBank/DDBJ databases">
        <title>Three bacterial strains, DH-69, EH-24, and ECK-19 isolated from coastal sediments.</title>
        <authorList>
            <person name="Ye Y.-Q."/>
            <person name="Du Z.-J."/>
        </authorList>
    </citation>
    <scope>NUCLEOTIDE SEQUENCE [LARGE SCALE GENOMIC DNA]</scope>
    <source>
        <strain evidence="8 9">ECK-19</strain>
    </source>
</reference>
<evidence type="ECO:0000259" key="4">
    <source>
        <dbReference type="Pfam" id="PF25876"/>
    </source>
</evidence>
<dbReference type="PANTHER" id="PTHR30158">
    <property type="entry name" value="ACRA/E-RELATED COMPONENT OF DRUG EFFLUX TRANSPORTER"/>
    <property type="match status" value="1"/>
</dbReference>
<feature type="signal peptide" evidence="3">
    <location>
        <begin position="1"/>
        <end position="24"/>
    </location>
</feature>
<dbReference type="Pfam" id="PF25917">
    <property type="entry name" value="BSH_RND"/>
    <property type="match status" value="1"/>
</dbReference>
<dbReference type="EMBL" id="JBEHZE010000002">
    <property type="protein sequence ID" value="MEX6634753.1"/>
    <property type="molecule type" value="Genomic_DNA"/>
</dbReference>
<dbReference type="Gene3D" id="2.40.30.170">
    <property type="match status" value="1"/>
</dbReference>
<dbReference type="RefSeq" id="WP_369314793.1">
    <property type="nucleotide sequence ID" value="NZ_JBEHZE010000002.1"/>
</dbReference>
<dbReference type="SUPFAM" id="SSF111369">
    <property type="entry name" value="HlyD-like secretion proteins"/>
    <property type="match status" value="1"/>
</dbReference>
<evidence type="ECO:0000259" key="7">
    <source>
        <dbReference type="Pfam" id="PF25967"/>
    </source>
</evidence>
<keyword evidence="3" id="KW-0732">Signal</keyword>
<feature type="domain" description="Multidrug resistance protein MdtA-like beta-barrel" evidence="6">
    <location>
        <begin position="207"/>
        <end position="297"/>
    </location>
</feature>
<evidence type="ECO:0000259" key="5">
    <source>
        <dbReference type="Pfam" id="PF25917"/>
    </source>
</evidence>
<gene>
    <name evidence="8" type="ORF">ABFZ84_14475</name>
</gene>
<evidence type="ECO:0000259" key="6">
    <source>
        <dbReference type="Pfam" id="PF25944"/>
    </source>
</evidence>
<comment type="subcellular location">
    <subcellularLocation>
        <location evidence="1">Cell envelope</location>
    </subcellularLocation>
</comment>
<dbReference type="InterPro" id="IPR058625">
    <property type="entry name" value="MdtA-like_BSH"/>
</dbReference>
<dbReference type="PROSITE" id="PS51257">
    <property type="entry name" value="PROKAR_LIPOPROTEIN"/>
    <property type="match status" value="1"/>
</dbReference>
<dbReference type="Pfam" id="PF25967">
    <property type="entry name" value="RND-MFP_C"/>
    <property type="match status" value="1"/>
</dbReference>
<feature type="domain" description="Multidrug resistance protein MdtA-like alpha-helical hairpin" evidence="4">
    <location>
        <begin position="101"/>
        <end position="170"/>
    </location>
</feature>
<comment type="caution">
    <text evidence="8">The sequence shown here is derived from an EMBL/GenBank/DDBJ whole genome shotgun (WGS) entry which is preliminary data.</text>
</comment>
<feature type="domain" description="Multidrug resistance protein MdtA-like barrel-sandwich hybrid" evidence="5">
    <location>
        <begin position="60"/>
        <end position="202"/>
    </location>
</feature>
<feature type="chain" id="PRO_5045650914" evidence="3">
    <location>
        <begin position="25"/>
        <end position="394"/>
    </location>
</feature>
<dbReference type="Gene3D" id="2.40.50.100">
    <property type="match status" value="1"/>
</dbReference>
<evidence type="ECO:0000313" key="8">
    <source>
        <dbReference type="EMBL" id="MEX6634753.1"/>
    </source>
</evidence>
<evidence type="ECO:0000256" key="2">
    <source>
        <dbReference type="ARBA" id="ARBA00009477"/>
    </source>
</evidence>
<dbReference type="Pfam" id="PF25944">
    <property type="entry name" value="Beta-barrel_RND"/>
    <property type="match status" value="1"/>
</dbReference>
<dbReference type="InterPro" id="IPR058626">
    <property type="entry name" value="MdtA-like_b-barrel"/>
</dbReference>
<dbReference type="InterPro" id="IPR006143">
    <property type="entry name" value="RND_pump_MFP"/>
</dbReference>